<dbReference type="PANTHER" id="PTHR40943">
    <property type="entry name" value="CYTOPLASMIC PROTEIN-RELATED"/>
    <property type="match status" value="1"/>
</dbReference>
<gene>
    <name evidence="2" type="ORF">N7U68_07625</name>
</gene>
<dbReference type="InterPro" id="IPR014710">
    <property type="entry name" value="RmlC-like_jellyroll"/>
</dbReference>
<dbReference type="RefSeq" id="WP_263048735.1">
    <property type="nucleotide sequence ID" value="NZ_CP106738.1"/>
</dbReference>
<dbReference type="PANTHER" id="PTHR40943:SF1">
    <property type="entry name" value="CYTOPLASMIC PROTEIN"/>
    <property type="match status" value="1"/>
</dbReference>
<reference evidence="2" key="1">
    <citation type="submission" date="2022-10" db="EMBL/GenBank/DDBJ databases">
        <title>Roseovarius pelagicus sp. nov., isolated from Arctic seawater.</title>
        <authorList>
            <person name="Hong Y.W."/>
            <person name="Hwang C.Y."/>
        </authorList>
    </citation>
    <scope>NUCLEOTIDE SEQUENCE</scope>
    <source>
        <strain evidence="2">HL-MP18</strain>
    </source>
</reference>
<name>A0ABY6DEK6_9RHOB</name>
<dbReference type="Proteomes" id="UP001064087">
    <property type="component" value="Chromosome"/>
</dbReference>
<evidence type="ECO:0000313" key="3">
    <source>
        <dbReference type="Proteomes" id="UP001064087"/>
    </source>
</evidence>
<protein>
    <submittedName>
        <fullName evidence="2">Cupin domain-containing protein</fullName>
    </submittedName>
</protein>
<dbReference type="EMBL" id="CP106738">
    <property type="protein sequence ID" value="UXX84499.1"/>
    <property type="molecule type" value="Genomic_DNA"/>
</dbReference>
<organism evidence="2 3">
    <name type="scientific">Roseovarius pelagicus</name>
    <dbReference type="NCBI Taxonomy" id="2980108"/>
    <lineage>
        <taxon>Bacteria</taxon>
        <taxon>Pseudomonadati</taxon>
        <taxon>Pseudomonadota</taxon>
        <taxon>Alphaproteobacteria</taxon>
        <taxon>Rhodobacterales</taxon>
        <taxon>Roseobacteraceae</taxon>
        <taxon>Roseovarius</taxon>
    </lineage>
</organism>
<dbReference type="InterPro" id="IPR008579">
    <property type="entry name" value="UGlyAH_Cupin_dom"/>
</dbReference>
<feature type="domain" description="(S)-ureidoglycine aminohydrolase cupin" evidence="1">
    <location>
        <begin position="46"/>
        <end position="115"/>
    </location>
</feature>
<dbReference type="Gene3D" id="2.60.120.10">
    <property type="entry name" value="Jelly Rolls"/>
    <property type="match status" value="1"/>
</dbReference>
<dbReference type="Pfam" id="PF05899">
    <property type="entry name" value="Cupin_3"/>
    <property type="match status" value="1"/>
</dbReference>
<accession>A0ABY6DEK6</accession>
<evidence type="ECO:0000259" key="1">
    <source>
        <dbReference type="Pfam" id="PF05899"/>
    </source>
</evidence>
<sequence>MISYKAGDDVGPLQSWPLDNPASAYVVRAGDPRTSGRIDAGGRGHKTRMGLWHCTVGTFDCTEQGDELMTILSGRCRLTDHASNVTYELGPNDSHFVIDGTRVTWEIVEELTKVFFGYKREGY</sequence>
<dbReference type="SUPFAM" id="SSF51182">
    <property type="entry name" value="RmlC-like cupins"/>
    <property type="match status" value="1"/>
</dbReference>
<dbReference type="InterPro" id="IPR011051">
    <property type="entry name" value="RmlC_Cupin_sf"/>
</dbReference>
<proteinExistence type="predicted"/>
<evidence type="ECO:0000313" key="2">
    <source>
        <dbReference type="EMBL" id="UXX84499.1"/>
    </source>
</evidence>
<keyword evidence="3" id="KW-1185">Reference proteome</keyword>